<dbReference type="PRINTS" id="PR00019">
    <property type="entry name" value="LEURICHRPT"/>
</dbReference>
<dbReference type="Pfam" id="PF23211">
    <property type="entry name" value="LRR_LRWD1"/>
    <property type="match status" value="1"/>
</dbReference>
<protein>
    <recommendedName>
        <fullName evidence="3">Leucine-rich repeat and WD repeat-containing protein 1 LRR domain-containing protein</fullName>
    </recommendedName>
</protein>
<sequence length="233" mass="25692">MEITEDLIKRRSNHFDVACVQRLNLAKAGLNKIGNLAGCSALIELNLSHNQLSSLRGLPSLSTLRSLDLSQNALASIDPFPLLPALEELRLDGNPLTNGVDWVSLQSKVPQLRRLFVRSRAAAKSSVSDNDESYHATLQHAFPKLEFLDGEALALRHVGRANVSAVDAPEVNNLDKELAAASWGPLDWTLEPQDAGFIDKCKRPLRALLQECECDLHGDSKELLQKMQDLLNE</sequence>
<dbReference type="OMA" id="YWESWPT"/>
<dbReference type="OrthoDB" id="1517790at2759"/>
<evidence type="ECO:0000313" key="4">
    <source>
        <dbReference type="EMBL" id="EQC37297.1"/>
    </source>
</evidence>
<keyword evidence="5" id="KW-1185">Reference proteome</keyword>
<keyword evidence="2" id="KW-0677">Repeat</keyword>
<feature type="domain" description="Leucine-rich repeat and WD repeat-containing protein 1 LRR" evidence="3">
    <location>
        <begin position="35"/>
        <end position="132"/>
    </location>
</feature>
<dbReference type="PANTHER" id="PTHR18849:SF0">
    <property type="entry name" value="CILIA- AND FLAGELLA-ASSOCIATED PROTEIN 410-RELATED"/>
    <property type="match status" value="1"/>
</dbReference>
<dbReference type="STRING" id="1156394.T0S3G8"/>
<evidence type="ECO:0000256" key="1">
    <source>
        <dbReference type="ARBA" id="ARBA00022614"/>
    </source>
</evidence>
<dbReference type="InterPro" id="IPR056363">
    <property type="entry name" value="LRR_LRWD1_dom"/>
</dbReference>
<name>T0S3G8_SAPDV</name>
<proteinExistence type="predicted"/>
<dbReference type="RefSeq" id="XP_008609459.1">
    <property type="nucleotide sequence ID" value="XM_008611237.1"/>
</dbReference>
<accession>T0S3G8</accession>
<dbReference type="InParanoid" id="T0S3G8"/>
<evidence type="ECO:0000256" key="2">
    <source>
        <dbReference type="ARBA" id="ARBA00022737"/>
    </source>
</evidence>
<dbReference type="PANTHER" id="PTHR18849">
    <property type="entry name" value="LEUCINE RICH REPEAT PROTEIN"/>
    <property type="match status" value="1"/>
</dbReference>
<keyword evidence="1" id="KW-0433">Leucine-rich repeat</keyword>
<reference evidence="4 5" key="1">
    <citation type="submission" date="2012-04" db="EMBL/GenBank/DDBJ databases">
        <title>The Genome Sequence of Saprolegnia declina VS20.</title>
        <authorList>
            <consortium name="The Broad Institute Genome Sequencing Platform"/>
            <person name="Russ C."/>
            <person name="Nusbaum C."/>
            <person name="Tyler B."/>
            <person name="van West P."/>
            <person name="Dieguez-Uribeondo J."/>
            <person name="de Bruijn I."/>
            <person name="Tripathy S."/>
            <person name="Jiang R."/>
            <person name="Young S.K."/>
            <person name="Zeng Q."/>
            <person name="Gargeya S."/>
            <person name="Fitzgerald M."/>
            <person name="Haas B."/>
            <person name="Abouelleil A."/>
            <person name="Alvarado L."/>
            <person name="Arachchi H.M."/>
            <person name="Berlin A."/>
            <person name="Chapman S.B."/>
            <person name="Goldberg J."/>
            <person name="Griggs A."/>
            <person name="Gujja S."/>
            <person name="Hansen M."/>
            <person name="Howarth C."/>
            <person name="Imamovic A."/>
            <person name="Larimer J."/>
            <person name="McCowen C."/>
            <person name="Montmayeur A."/>
            <person name="Murphy C."/>
            <person name="Neiman D."/>
            <person name="Pearson M."/>
            <person name="Priest M."/>
            <person name="Roberts A."/>
            <person name="Saif S."/>
            <person name="Shea T."/>
            <person name="Sisk P."/>
            <person name="Sykes S."/>
            <person name="Wortman J."/>
            <person name="Nusbaum C."/>
            <person name="Birren B."/>
        </authorList>
    </citation>
    <scope>NUCLEOTIDE SEQUENCE [LARGE SCALE GENOMIC DNA]</scope>
    <source>
        <strain evidence="4 5">VS20</strain>
    </source>
</reference>
<evidence type="ECO:0000259" key="3">
    <source>
        <dbReference type="Pfam" id="PF23211"/>
    </source>
</evidence>
<gene>
    <name evidence="4" type="ORF">SDRG_05519</name>
</gene>
<dbReference type="GeneID" id="19946246"/>
<dbReference type="SUPFAM" id="SSF52058">
    <property type="entry name" value="L domain-like"/>
    <property type="match status" value="1"/>
</dbReference>
<dbReference type="Proteomes" id="UP000030762">
    <property type="component" value="Unassembled WGS sequence"/>
</dbReference>
<dbReference type="AlphaFoldDB" id="T0S3G8"/>
<dbReference type="VEuPathDB" id="FungiDB:SDRG_05519"/>
<dbReference type="EMBL" id="JH767145">
    <property type="protein sequence ID" value="EQC37297.1"/>
    <property type="molecule type" value="Genomic_DNA"/>
</dbReference>
<dbReference type="Gene3D" id="3.80.10.10">
    <property type="entry name" value="Ribonuclease Inhibitor"/>
    <property type="match status" value="1"/>
</dbReference>
<evidence type="ECO:0000313" key="5">
    <source>
        <dbReference type="Proteomes" id="UP000030762"/>
    </source>
</evidence>
<dbReference type="InterPro" id="IPR032675">
    <property type="entry name" value="LRR_dom_sf"/>
</dbReference>
<dbReference type="eggNOG" id="KOG0531">
    <property type="taxonomic scope" value="Eukaryota"/>
</dbReference>
<organism evidence="4 5">
    <name type="scientific">Saprolegnia diclina (strain VS20)</name>
    <dbReference type="NCBI Taxonomy" id="1156394"/>
    <lineage>
        <taxon>Eukaryota</taxon>
        <taxon>Sar</taxon>
        <taxon>Stramenopiles</taxon>
        <taxon>Oomycota</taxon>
        <taxon>Saprolegniomycetes</taxon>
        <taxon>Saprolegniales</taxon>
        <taxon>Saprolegniaceae</taxon>
        <taxon>Saprolegnia</taxon>
    </lineage>
</organism>
<dbReference type="PROSITE" id="PS51450">
    <property type="entry name" value="LRR"/>
    <property type="match status" value="2"/>
</dbReference>
<dbReference type="InterPro" id="IPR001611">
    <property type="entry name" value="Leu-rich_rpt"/>
</dbReference>